<dbReference type="Proteomes" id="UP001349994">
    <property type="component" value="Unassembled WGS sequence"/>
</dbReference>
<evidence type="ECO:0000256" key="1">
    <source>
        <dbReference type="ARBA" id="ARBA00006738"/>
    </source>
</evidence>
<dbReference type="InterPro" id="IPR011856">
    <property type="entry name" value="tRNA_endonuc-like_dom_sf"/>
</dbReference>
<evidence type="ECO:0000313" key="3">
    <source>
        <dbReference type="EMBL" id="MEC4176926.1"/>
    </source>
</evidence>
<dbReference type="EMBL" id="JAYMFF010000025">
    <property type="protein sequence ID" value="MEC4176926.1"/>
    <property type="molecule type" value="Genomic_DNA"/>
</dbReference>
<organism evidence="3 4">
    <name type="scientific">Adlercreutzia wanghongyangiae</name>
    <dbReference type="NCBI Taxonomy" id="3111451"/>
    <lineage>
        <taxon>Bacteria</taxon>
        <taxon>Bacillati</taxon>
        <taxon>Actinomycetota</taxon>
        <taxon>Coriobacteriia</taxon>
        <taxon>Eggerthellales</taxon>
        <taxon>Eggerthellaceae</taxon>
        <taxon>Adlercreutzia</taxon>
    </lineage>
</organism>
<keyword evidence="4" id="KW-1185">Reference proteome</keyword>
<name>A0ABU6IKE2_9ACTN</name>
<gene>
    <name evidence="3" type="ORF">VIN30_10750</name>
</gene>
<dbReference type="CDD" id="cd20736">
    <property type="entry name" value="PoNe_Nuclease"/>
    <property type="match status" value="1"/>
</dbReference>
<dbReference type="HAMAP" id="MF_00048">
    <property type="entry name" value="UPF0102"/>
    <property type="match status" value="1"/>
</dbReference>
<evidence type="ECO:0000256" key="2">
    <source>
        <dbReference type="HAMAP-Rule" id="MF_00048"/>
    </source>
</evidence>
<reference evidence="3 4" key="1">
    <citation type="submission" date="2024-01" db="EMBL/GenBank/DDBJ databases">
        <title>novel species in genus Adlercreutzia.</title>
        <authorList>
            <person name="Liu X."/>
        </authorList>
    </citation>
    <scope>NUCLEOTIDE SEQUENCE [LARGE SCALE GENOMIC DNA]</scope>
    <source>
        <strain evidence="3 4">R7</strain>
    </source>
</reference>
<dbReference type="Pfam" id="PF02021">
    <property type="entry name" value="UPF0102"/>
    <property type="match status" value="1"/>
</dbReference>
<dbReference type="InterPro" id="IPR011335">
    <property type="entry name" value="Restrct_endonuc-II-like"/>
</dbReference>
<dbReference type="RefSeq" id="WP_338211495.1">
    <property type="nucleotide sequence ID" value="NZ_JAYMFF010000025.1"/>
</dbReference>
<evidence type="ECO:0000313" key="4">
    <source>
        <dbReference type="Proteomes" id="UP001349994"/>
    </source>
</evidence>
<sequence>MDELTYIDEDAAALPPVSDEGADAAGLRRRGDENRALGARGEAAAVRFLTRRGYRILERNWTCFAGEADIIALRDDALAFIEVKTRRSTAKGFPAEAVNPAKREKYERIALAYVRDHFLGEAVVRFDVVSVVALPGERAFVRHHIGAYSAA</sequence>
<comment type="similarity">
    <text evidence="1 2">Belongs to the UPF0102 family.</text>
</comment>
<dbReference type="InterPro" id="IPR003509">
    <property type="entry name" value="UPF0102_YraN-like"/>
</dbReference>
<protein>
    <recommendedName>
        <fullName evidence="2">UPF0102 protein VIN30_10750</fullName>
    </recommendedName>
</protein>
<dbReference type="NCBIfam" id="NF009154">
    <property type="entry name" value="PRK12497.3-3"/>
    <property type="match status" value="1"/>
</dbReference>
<dbReference type="Gene3D" id="3.40.1350.10">
    <property type="match status" value="1"/>
</dbReference>
<comment type="caution">
    <text evidence="3">The sequence shown here is derived from an EMBL/GenBank/DDBJ whole genome shotgun (WGS) entry which is preliminary data.</text>
</comment>
<dbReference type="PANTHER" id="PTHR34039">
    <property type="entry name" value="UPF0102 PROTEIN YRAN"/>
    <property type="match status" value="1"/>
</dbReference>
<proteinExistence type="inferred from homology"/>
<accession>A0ABU6IKE2</accession>
<dbReference type="SUPFAM" id="SSF52980">
    <property type="entry name" value="Restriction endonuclease-like"/>
    <property type="match status" value="1"/>
</dbReference>
<dbReference type="PANTHER" id="PTHR34039:SF1">
    <property type="entry name" value="UPF0102 PROTEIN YRAN"/>
    <property type="match status" value="1"/>
</dbReference>